<proteinExistence type="predicted"/>
<protein>
    <recommendedName>
        <fullName evidence="6">G-protein coupled receptors family 1 profile domain-containing protein</fullName>
    </recommendedName>
</protein>
<feature type="transmembrane region" description="Helical" evidence="5">
    <location>
        <begin position="49"/>
        <end position="70"/>
    </location>
</feature>
<reference evidence="7" key="1">
    <citation type="submission" date="2021-02" db="EMBL/GenBank/DDBJ databases">
        <authorList>
            <person name="Nowell W R."/>
        </authorList>
    </citation>
    <scope>NUCLEOTIDE SEQUENCE</scope>
</reference>
<evidence type="ECO:0000313" key="9">
    <source>
        <dbReference type="Proteomes" id="UP000663860"/>
    </source>
</evidence>
<dbReference type="SUPFAM" id="SSF81321">
    <property type="entry name" value="Family A G protein-coupled receptor-like"/>
    <property type="match status" value="1"/>
</dbReference>
<evidence type="ECO:0000256" key="3">
    <source>
        <dbReference type="ARBA" id="ARBA00022989"/>
    </source>
</evidence>
<keyword evidence="2 5" id="KW-0812">Transmembrane</keyword>
<dbReference type="Proteomes" id="UP000663868">
    <property type="component" value="Unassembled WGS sequence"/>
</dbReference>
<dbReference type="InterPro" id="IPR017452">
    <property type="entry name" value="GPCR_Rhodpsn_7TM"/>
</dbReference>
<feature type="transmembrane region" description="Helical" evidence="5">
    <location>
        <begin position="132"/>
        <end position="152"/>
    </location>
</feature>
<dbReference type="PANTHER" id="PTHR46641:SF2">
    <property type="entry name" value="FMRFAMIDE RECEPTOR"/>
    <property type="match status" value="1"/>
</dbReference>
<dbReference type="GO" id="GO:0016020">
    <property type="term" value="C:membrane"/>
    <property type="evidence" value="ECO:0007669"/>
    <property type="project" value="UniProtKB-SubCell"/>
</dbReference>
<evidence type="ECO:0000256" key="4">
    <source>
        <dbReference type="ARBA" id="ARBA00023136"/>
    </source>
</evidence>
<dbReference type="Proteomes" id="UP000663860">
    <property type="component" value="Unassembled WGS sequence"/>
</dbReference>
<evidence type="ECO:0000256" key="2">
    <source>
        <dbReference type="ARBA" id="ARBA00022692"/>
    </source>
</evidence>
<dbReference type="InterPro" id="IPR000276">
    <property type="entry name" value="GPCR_Rhodpsn"/>
</dbReference>
<dbReference type="InterPro" id="IPR052954">
    <property type="entry name" value="GPCR-Ligand_Int"/>
</dbReference>
<name>A0A814KZ13_9BILA</name>
<keyword evidence="4 5" id="KW-0472">Membrane</keyword>
<organism evidence="7 9">
    <name type="scientific">Adineta steineri</name>
    <dbReference type="NCBI Taxonomy" id="433720"/>
    <lineage>
        <taxon>Eukaryota</taxon>
        <taxon>Metazoa</taxon>
        <taxon>Spiralia</taxon>
        <taxon>Gnathifera</taxon>
        <taxon>Rotifera</taxon>
        <taxon>Eurotatoria</taxon>
        <taxon>Bdelloidea</taxon>
        <taxon>Adinetida</taxon>
        <taxon>Adinetidae</taxon>
        <taxon>Adineta</taxon>
    </lineage>
</organism>
<dbReference type="PROSITE" id="PS50262">
    <property type="entry name" value="G_PROTEIN_RECEP_F1_2"/>
    <property type="match status" value="1"/>
</dbReference>
<comment type="subcellular location">
    <subcellularLocation>
        <location evidence="1">Membrane</location>
    </subcellularLocation>
</comment>
<feature type="transmembrane region" description="Helical" evidence="5">
    <location>
        <begin position="239"/>
        <end position="262"/>
    </location>
</feature>
<keyword evidence="3 5" id="KW-1133">Transmembrane helix</keyword>
<feature type="transmembrane region" description="Helical" evidence="5">
    <location>
        <begin position="14"/>
        <end position="37"/>
    </location>
</feature>
<sequence>MSSPLLPIDDINDYLLSTVGITFIILGTIGNLSNIILFTQRSLRTLSTCITYLLAASIANIIDIYSYILLRALYGFNITPAYSSSIVCKLQLYLFYTSFCTSSWFMVGCCADRYFSSSHNAILRRYSSMRTTLRMILFIIIFISLVYAQVFYCYDANQFNRPSLCFIRNNVCLILDTAYYFIFQCFGPPICMFIFGIGTFIHIRRGEQIRIEARNRANVNIIERLPIHIVKLRKNNRKILPMLIAQIILYIFCSLPLMFYKIYSTLQISIIRNNIPLPVENLYLSIAILLSFIDKIFSFYIYTLSSVYFRTELIRFLTQRCLRRRIVPEN</sequence>
<evidence type="ECO:0000259" key="6">
    <source>
        <dbReference type="PROSITE" id="PS50262"/>
    </source>
</evidence>
<feature type="transmembrane region" description="Helical" evidence="5">
    <location>
        <begin position="90"/>
        <end position="111"/>
    </location>
</feature>
<gene>
    <name evidence="7" type="ORF">IZO911_LOCUS20705</name>
    <name evidence="8" type="ORF">KXQ929_LOCUS12260</name>
</gene>
<evidence type="ECO:0000256" key="5">
    <source>
        <dbReference type="SAM" id="Phobius"/>
    </source>
</evidence>
<accession>A0A814KZ13</accession>
<dbReference type="EMBL" id="CAJNOE010000217">
    <property type="protein sequence ID" value="CAF1057863.1"/>
    <property type="molecule type" value="Genomic_DNA"/>
</dbReference>
<dbReference type="PANTHER" id="PTHR46641">
    <property type="entry name" value="FMRFAMIDE RECEPTOR-RELATED"/>
    <property type="match status" value="1"/>
</dbReference>
<evidence type="ECO:0000313" key="8">
    <source>
        <dbReference type="EMBL" id="CAF3718757.1"/>
    </source>
</evidence>
<dbReference type="GO" id="GO:0004930">
    <property type="term" value="F:G protein-coupled receptor activity"/>
    <property type="evidence" value="ECO:0007669"/>
    <property type="project" value="InterPro"/>
</dbReference>
<dbReference type="EMBL" id="CAJOBB010000626">
    <property type="protein sequence ID" value="CAF3718757.1"/>
    <property type="molecule type" value="Genomic_DNA"/>
</dbReference>
<evidence type="ECO:0000313" key="7">
    <source>
        <dbReference type="EMBL" id="CAF1057863.1"/>
    </source>
</evidence>
<dbReference type="AlphaFoldDB" id="A0A814KZ13"/>
<dbReference type="Gene3D" id="1.20.1070.10">
    <property type="entry name" value="Rhodopsin 7-helix transmembrane proteins"/>
    <property type="match status" value="1"/>
</dbReference>
<feature type="transmembrane region" description="Helical" evidence="5">
    <location>
        <begin position="282"/>
        <end position="302"/>
    </location>
</feature>
<dbReference type="Pfam" id="PF00001">
    <property type="entry name" value="7tm_1"/>
    <property type="match status" value="1"/>
</dbReference>
<feature type="transmembrane region" description="Helical" evidence="5">
    <location>
        <begin position="178"/>
        <end position="201"/>
    </location>
</feature>
<evidence type="ECO:0000256" key="1">
    <source>
        <dbReference type="ARBA" id="ARBA00004370"/>
    </source>
</evidence>
<comment type="caution">
    <text evidence="7">The sequence shown here is derived from an EMBL/GenBank/DDBJ whole genome shotgun (WGS) entry which is preliminary data.</text>
</comment>
<feature type="domain" description="G-protein coupled receptors family 1 profile" evidence="6">
    <location>
        <begin position="30"/>
        <end position="302"/>
    </location>
</feature>